<dbReference type="AlphaFoldDB" id="A0A934PML1"/>
<accession>A0A934PML1</accession>
<dbReference type="Proteomes" id="UP000609172">
    <property type="component" value="Unassembled WGS sequence"/>
</dbReference>
<dbReference type="SUPFAM" id="SSF48452">
    <property type="entry name" value="TPR-like"/>
    <property type="match status" value="1"/>
</dbReference>
<organism evidence="2 3">
    <name type="scientific">Flavobacterium agrisoli</name>
    <dbReference type="NCBI Taxonomy" id="2793066"/>
    <lineage>
        <taxon>Bacteria</taxon>
        <taxon>Pseudomonadati</taxon>
        <taxon>Bacteroidota</taxon>
        <taxon>Flavobacteriia</taxon>
        <taxon>Flavobacteriales</taxon>
        <taxon>Flavobacteriaceae</taxon>
        <taxon>Flavobacterium</taxon>
    </lineage>
</organism>
<sequence>MKNGLIYISILLLTPYFGVQNLHAQSINTDSLIVALVADTRDQKNPQEIINKAHQALKIAPEYWDYYVVMGQNFERIPVVDSAQFYFKKVIENTDKYPEVYNYLINSEITNQQYEAAFSTIEKAKTTYPEKASYYDEKKLRIYNAQGDEKAEIELLEKLLNSGSEDKFMKDRYILLANKIKNDRIGFQYFNTSFNRDGYGPWNQFVLQYIRSRKWGTLVTNINTMNRKSANEADVNGMQFEASAYIFTTKTNYVFVNSAFSNNKVYPKYRLGGSYYFNLSSKWEMNAGVRFTQTTNENFTSIALGTGVYYKAFWFNLSSFYQIDQDKVNPAFNLTTRYYFGSRFDYLYSILGYGTSPDDDATAGLYENRVSLSSYRMGVGISKTIQTHYIVGCQFLYNNQEYVADKRQNEYELMLSLQYKF</sequence>
<reference evidence="2" key="1">
    <citation type="submission" date="2020-12" db="EMBL/GenBank/DDBJ databases">
        <title>Bacterial novel species Flavobacterium sp. SE-1-e isolated from soil.</title>
        <authorList>
            <person name="Jung H.-Y."/>
        </authorList>
    </citation>
    <scope>NUCLEOTIDE SEQUENCE</scope>
    <source>
        <strain evidence="2">SE-1-e</strain>
    </source>
</reference>
<evidence type="ECO:0000313" key="3">
    <source>
        <dbReference type="Proteomes" id="UP000609172"/>
    </source>
</evidence>
<dbReference type="Gene3D" id="1.25.40.10">
    <property type="entry name" value="Tetratricopeptide repeat domain"/>
    <property type="match status" value="1"/>
</dbReference>
<feature type="domain" description="YaiO beta-barrel" evidence="1">
    <location>
        <begin position="183"/>
        <end position="359"/>
    </location>
</feature>
<dbReference type="InterPro" id="IPR030887">
    <property type="entry name" value="Beta-barrel_YaiO"/>
</dbReference>
<dbReference type="Pfam" id="PF19413">
    <property type="entry name" value="YaiO"/>
    <property type="match status" value="1"/>
</dbReference>
<comment type="caution">
    <text evidence="2">The sequence shown here is derived from an EMBL/GenBank/DDBJ whole genome shotgun (WGS) entry which is preliminary data.</text>
</comment>
<name>A0A934PML1_9FLAO</name>
<gene>
    <name evidence="2" type="ORF">I5M07_09185</name>
</gene>
<dbReference type="RefSeq" id="WP_200106106.1">
    <property type="nucleotide sequence ID" value="NZ_JAEHFV010000003.1"/>
</dbReference>
<evidence type="ECO:0000259" key="1">
    <source>
        <dbReference type="Pfam" id="PF19413"/>
    </source>
</evidence>
<keyword evidence="3" id="KW-1185">Reference proteome</keyword>
<dbReference type="NCBIfam" id="TIGR04390">
    <property type="entry name" value="OMP_YaiO_dom"/>
    <property type="match status" value="1"/>
</dbReference>
<dbReference type="EMBL" id="JAEHFV010000003">
    <property type="protein sequence ID" value="MBK0370015.1"/>
    <property type="molecule type" value="Genomic_DNA"/>
</dbReference>
<proteinExistence type="predicted"/>
<protein>
    <submittedName>
        <fullName evidence="2">YaiO family outer membrane beta-barrel protein</fullName>
    </submittedName>
</protein>
<evidence type="ECO:0000313" key="2">
    <source>
        <dbReference type="EMBL" id="MBK0370015.1"/>
    </source>
</evidence>
<dbReference type="InterPro" id="IPR011990">
    <property type="entry name" value="TPR-like_helical_dom_sf"/>
</dbReference>